<comment type="caution">
    <text evidence="2">The sequence shown here is derived from an EMBL/GenBank/DDBJ whole genome shotgun (WGS) entry which is preliminary data.</text>
</comment>
<feature type="transmembrane region" description="Helical" evidence="1">
    <location>
        <begin position="6"/>
        <end position="27"/>
    </location>
</feature>
<evidence type="ECO:0000313" key="3">
    <source>
        <dbReference type="Proteomes" id="UP001305414"/>
    </source>
</evidence>
<keyword evidence="1" id="KW-0472">Membrane</keyword>
<organism evidence="2 3">
    <name type="scientific">Xylaria bambusicola</name>
    <dbReference type="NCBI Taxonomy" id="326684"/>
    <lineage>
        <taxon>Eukaryota</taxon>
        <taxon>Fungi</taxon>
        <taxon>Dikarya</taxon>
        <taxon>Ascomycota</taxon>
        <taxon>Pezizomycotina</taxon>
        <taxon>Sordariomycetes</taxon>
        <taxon>Xylariomycetidae</taxon>
        <taxon>Xylariales</taxon>
        <taxon>Xylariaceae</taxon>
        <taxon>Xylaria</taxon>
    </lineage>
</organism>
<name>A0AAN7URD6_9PEZI</name>
<dbReference type="AlphaFoldDB" id="A0AAN7URD6"/>
<dbReference type="Proteomes" id="UP001305414">
    <property type="component" value="Unassembled WGS sequence"/>
</dbReference>
<dbReference type="EMBL" id="JAWHQM010000015">
    <property type="protein sequence ID" value="KAK5630281.1"/>
    <property type="molecule type" value="Genomic_DNA"/>
</dbReference>
<keyword evidence="3" id="KW-1185">Reference proteome</keyword>
<keyword evidence="1" id="KW-1133">Transmembrane helix</keyword>
<reference evidence="2 3" key="1">
    <citation type="submission" date="2023-10" db="EMBL/GenBank/DDBJ databases">
        <title>Draft genome sequence of Xylaria bambusicola isolate GMP-LS, the root and basal stem rot pathogen of sugarcane in Indonesia.</title>
        <authorList>
            <person name="Selvaraj P."/>
            <person name="Muralishankar V."/>
            <person name="Muruganantham S."/>
            <person name="Sp S."/>
            <person name="Haryani S."/>
            <person name="Lau K.J.X."/>
            <person name="Naqvi N.I."/>
        </authorList>
    </citation>
    <scope>NUCLEOTIDE SEQUENCE [LARGE SCALE GENOMIC DNA]</scope>
    <source>
        <strain evidence="2">GMP-LS</strain>
    </source>
</reference>
<accession>A0AAN7URD6</accession>
<evidence type="ECO:0000256" key="1">
    <source>
        <dbReference type="SAM" id="Phobius"/>
    </source>
</evidence>
<sequence length="64" mass="6931">MPCGPNAGAGMGMVLVTWGAALISLPFGSIWRIALSNWTVAQTLDVEEFFVEPEESVKPCRPDH</sequence>
<gene>
    <name evidence="2" type="ORF">RRF57_005996</name>
</gene>
<evidence type="ECO:0000313" key="2">
    <source>
        <dbReference type="EMBL" id="KAK5630281.1"/>
    </source>
</evidence>
<keyword evidence="1" id="KW-0812">Transmembrane</keyword>
<proteinExistence type="predicted"/>
<protein>
    <submittedName>
        <fullName evidence="2">Uncharacterized protein</fullName>
    </submittedName>
</protein>